<comment type="catalytic activity">
    <reaction evidence="13">
        <text>a lipid A disaccharide + ATP = a lipid IVA + ADP + H(+)</text>
        <dbReference type="Rhea" id="RHEA:67840"/>
        <dbReference type="ChEBI" id="CHEBI:15378"/>
        <dbReference type="ChEBI" id="CHEBI:30616"/>
        <dbReference type="ChEBI" id="CHEBI:176343"/>
        <dbReference type="ChEBI" id="CHEBI:176425"/>
        <dbReference type="ChEBI" id="CHEBI:456216"/>
        <dbReference type="EC" id="2.7.1.130"/>
    </reaction>
</comment>
<dbReference type="EC" id="2.7.1.130" evidence="3 13"/>
<dbReference type="HAMAP" id="MF_00409">
    <property type="entry name" value="LpxK"/>
    <property type="match status" value="1"/>
</dbReference>
<dbReference type="GO" id="GO:0009244">
    <property type="term" value="P:lipopolysaccharide core region biosynthetic process"/>
    <property type="evidence" value="ECO:0007669"/>
    <property type="project" value="TreeGrafter"/>
</dbReference>
<evidence type="ECO:0000256" key="5">
    <source>
        <dbReference type="ARBA" id="ARBA00022516"/>
    </source>
</evidence>
<keyword evidence="9 13" id="KW-0418">Kinase</keyword>
<evidence type="ECO:0000256" key="2">
    <source>
        <dbReference type="ARBA" id="ARBA00004870"/>
    </source>
</evidence>
<keyword evidence="8 13" id="KW-0547">Nucleotide-binding</keyword>
<dbReference type="GO" id="GO:0005524">
    <property type="term" value="F:ATP binding"/>
    <property type="evidence" value="ECO:0007669"/>
    <property type="project" value="UniProtKB-UniRule"/>
</dbReference>
<proteinExistence type="inferred from homology"/>
<dbReference type="AlphaFoldDB" id="F2K399"/>
<comment type="caution">
    <text evidence="13">Lacks conserved residue(s) required for the propagation of feature annotation.</text>
</comment>
<name>F2K399_MARM1</name>
<evidence type="ECO:0000256" key="7">
    <source>
        <dbReference type="ARBA" id="ARBA00022679"/>
    </source>
</evidence>
<protein>
    <recommendedName>
        <fullName evidence="4 13">Tetraacyldisaccharide 4'-kinase</fullName>
        <ecNumber evidence="3 13">2.7.1.130</ecNumber>
    </recommendedName>
    <alternativeName>
        <fullName evidence="12 13">Lipid A 4'-kinase</fullName>
    </alternativeName>
</protein>
<evidence type="ECO:0000313" key="15">
    <source>
        <dbReference type="Proteomes" id="UP000001062"/>
    </source>
</evidence>
<dbReference type="InterPro" id="IPR027417">
    <property type="entry name" value="P-loop_NTPase"/>
</dbReference>
<dbReference type="GO" id="GO:0009245">
    <property type="term" value="P:lipid A biosynthetic process"/>
    <property type="evidence" value="ECO:0007669"/>
    <property type="project" value="UniProtKB-UniRule"/>
</dbReference>
<comment type="function">
    <text evidence="1 13">Transfers the gamma-phosphate of ATP to the 4'-position of a tetraacyldisaccharide 1-phosphate intermediate (termed DS-1-P) to form tetraacyldisaccharide 1,4'-bis-phosphate (lipid IVA).</text>
</comment>
<accession>F2K399</accession>
<sequence length="343" mass="38423">MSLEKKITDSWYRKKIGVTWLFAPLLPIVKYITYRKRTDFVNKKGVYRSSLPVIVVGNITVGGTGKSPMVVALCQLLKEKGFSPAIVSRGHGGNNERPALVTEKSSAQEVGDEPVMLAKRTGVPVCVCKRRIEAVKLLESTSDVDVIVSDDGMQHYSLDRDIEIAMIDASRGVGNGFLLPVGPLRESVDRLNYVDFIFSVGRPTFNMDSILSRVDVYHGELSLTELRSVKVPTKKMSLSQLTQGMWHVVAGIGNPSRFLQTLIESGLKMDSKCTWFPDHHHYKKADLPDDRVIMTEKDAVKCAFIADEESDWWYMPVSLELTDQFKTALLGRLNNVVREKSNE</sequence>
<dbReference type="NCBIfam" id="TIGR00682">
    <property type="entry name" value="lpxK"/>
    <property type="match status" value="1"/>
</dbReference>
<keyword evidence="11 13" id="KW-0443">Lipid metabolism</keyword>
<dbReference type="PANTHER" id="PTHR42724:SF1">
    <property type="entry name" value="TETRAACYLDISACCHARIDE 4'-KINASE, MITOCHONDRIAL-RELATED"/>
    <property type="match status" value="1"/>
</dbReference>
<evidence type="ECO:0000256" key="6">
    <source>
        <dbReference type="ARBA" id="ARBA00022556"/>
    </source>
</evidence>
<dbReference type="STRING" id="717774.Marme_1993"/>
<evidence type="ECO:0000256" key="8">
    <source>
        <dbReference type="ARBA" id="ARBA00022741"/>
    </source>
</evidence>
<dbReference type="InterPro" id="IPR003758">
    <property type="entry name" value="LpxK"/>
</dbReference>
<evidence type="ECO:0000256" key="13">
    <source>
        <dbReference type="HAMAP-Rule" id="MF_00409"/>
    </source>
</evidence>
<dbReference type="SUPFAM" id="SSF52540">
    <property type="entry name" value="P-loop containing nucleoside triphosphate hydrolases"/>
    <property type="match status" value="1"/>
</dbReference>
<evidence type="ECO:0000256" key="1">
    <source>
        <dbReference type="ARBA" id="ARBA00002274"/>
    </source>
</evidence>
<dbReference type="RefSeq" id="WP_013661146.1">
    <property type="nucleotide sequence ID" value="NC_015276.1"/>
</dbReference>
<dbReference type="KEGG" id="mme:Marme_1993"/>
<dbReference type="CDD" id="cd01983">
    <property type="entry name" value="SIMIBI"/>
    <property type="match status" value="1"/>
</dbReference>
<dbReference type="Pfam" id="PF02606">
    <property type="entry name" value="LpxK"/>
    <property type="match status" value="1"/>
</dbReference>
<dbReference type="UniPathway" id="UPA00359">
    <property type="reaction ID" value="UER00482"/>
</dbReference>
<evidence type="ECO:0000256" key="9">
    <source>
        <dbReference type="ARBA" id="ARBA00022777"/>
    </source>
</evidence>
<dbReference type="PATRIC" id="fig|717774.3.peg.2055"/>
<evidence type="ECO:0000256" key="3">
    <source>
        <dbReference type="ARBA" id="ARBA00012071"/>
    </source>
</evidence>
<dbReference type="OrthoDB" id="9766423at2"/>
<keyword evidence="6 13" id="KW-0441">Lipid A biosynthesis</keyword>
<evidence type="ECO:0000256" key="10">
    <source>
        <dbReference type="ARBA" id="ARBA00022840"/>
    </source>
</evidence>
<gene>
    <name evidence="13" type="primary">lpxK</name>
    <name evidence="14" type="ordered locus">Marme_1993</name>
</gene>
<dbReference type="GO" id="GO:0009029">
    <property type="term" value="F:lipid-A 4'-kinase activity"/>
    <property type="evidence" value="ECO:0007669"/>
    <property type="project" value="UniProtKB-UniRule"/>
</dbReference>
<dbReference type="HOGENOM" id="CLU_038816_2_0_6"/>
<evidence type="ECO:0000256" key="12">
    <source>
        <dbReference type="ARBA" id="ARBA00029757"/>
    </source>
</evidence>
<keyword evidence="15" id="KW-1185">Reference proteome</keyword>
<evidence type="ECO:0000256" key="4">
    <source>
        <dbReference type="ARBA" id="ARBA00016436"/>
    </source>
</evidence>
<dbReference type="eggNOG" id="COG1663">
    <property type="taxonomic scope" value="Bacteria"/>
</dbReference>
<keyword evidence="7 13" id="KW-0808">Transferase</keyword>
<evidence type="ECO:0000256" key="11">
    <source>
        <dbReference type="ARBA" id="ARBA00023098"/>
    </source>
</evidence>
<evidence type="ECO:0000313" key="14">
    <source>
        <dbReference type="EMBL" id="ADZ91241.1"/>
    </source>
</evidence>
<dbReference type="PANTHER" id="PTHR42724">
    <property type="entry name" value="TETRAACYLDISACCHARIDE 4'-KINASE"/>
    <property type="match status" value="1"/>
</dbReference>
<organism evidence="14 15">
    <name type="scientific">Marinomonas mediterranea (strain ATCC 700492 / JCM 21426 / NBRC 103028 / MMB-1)</name>
    <dbReference type="NCBI Taxonomy" id="717774"/>
    <lineage>
        <taxon>Bacteria</taxon>
        <taxon>Pseudomonadati</taxon>
        <taxon>Pseudomonadota</taxon>
        <taxon>Gammaproteobacteria</taxon>
        <taxon>Oceanospirillales</taxon>
        <taxon>Oceanospirillaceae</taxon>
        <taxon>Marinomonas</taxon>
    </lineage>
</organism>
<comment type="similarity">
    <text evidence="13">Belongs to the LpxK family.</text>
</comment>
<dbReference type="EMBL" id="CP002583">
    <property type="protein sequence ID" value="ADZ91241.1"/>
    <property type="molecule type" value="Genomic_DNA"/>
</dbReference>
<keyword evidence="5 13" id="KW-0444">Lipid biosynthesis</keyword>
<comment type="pathway">
    <text evidence="2 13">Glycolipid biosynthesis; lipid IV(A) biosynthesis; lipid IV(A) from (3R)-3-hydroxytetradecanoyl-[acyl-carrier-protein] and UDP-N-acetyl-alpha-D-glucosamine: step 6/6.</text>
</comment>
<keyword evidence="10 13" id="KW-0067">ATP-binding</keyword>
<dbReference type="Proteomes" id="UP000001062">
    <property type="component" value="Chromosome"/>
</dbReference>
<reference evidence="14 15" key="1">
    <citation type="journal article" date="2012" name="Stand. Genomic Sci.">
        <title>Complete genome sequence of the melanogenic marine bacterium Marinomonas mediterranea type strain (MMB-1(T)).</title>
        <authorList>
            <person name="Lucas-Elio P."/>
            <person name="Goodwin L."/>
            <person name="Woyke T."/>
            <person name="Pitluck S."/>
            <person name="Nolan M."/>
            <person name="Kyrpides N.C."/>
            <person name="Detter J.C."/>
            <person name="Copeland A."/>
            <person name="Teshima H."/>
            <person name="Bruce D."/>
            <person name="Detter C."/>
            <person name="Tapia R."/>
            <person name="Han S."/>
            <person name="Land M.L."/>
            <person name="Ivanova N."/>
            <person name="Mikhailova N."/>
            <person name="Johnston A.W."/>
            <person name="Sanchez-Amat A."/>
        </authorList>
    </citation>
    <scope>NUCLEOTIDE SEQUENCE [LARGE SCALE GENOMIC DNA]</scope>
    <source>
        <strain evidence="15">ATCC 700492 / JCM 21426 / NBRC 103028 / MMB-1</strain>
    </source>
</reference>
<dbReference type="GO" id="GO:0005886">
    <property type="term" value="C:plasma membrane"/>
    <property type="evidence" value="ECO:0007669"/>
    <property type="project" value="TreeGrafter"/>
</dbReference>